<dbReference type="Pfam" id="PF10509">
    <property type="entry name" value="GalKase_gal_bdg"/>
    <property type="match status" value="1"/>
</dbReference>
<evidence type="ECO:0000256" key="5">
    <source>
        <dbReference type="ARBA" id="ARBA00022777"/>
    </source>
</evidence>
<dbReference type="PROSITE" id="PS00106">
    <property type="entry name" value="GALACTOKINASE"/>
    <property type="match status" value="1"/>
</dbReference>
<evidence type="ECO:0000259" key="14">
    <source>
        <dbReference type="Pfam" id="PF10509"/>
    </source>
</evidence>
<evidence type="ECO:0000259" key="12">
    <source>
        <dbReference type="Pfam" id="PF00288"/>
    </source>
</evidence>
<evidence type="ECO:0000256" key="2">
    <source>
        <dbReference type="ARBA" id="ARBA00022679"/>
    </source>
</evidence>
<accession>F8E204</accession>
<keyword evidence="3" id="KW-0479">Metal-binding</keyword>
<evidence type="ECO:0000256" key="8">
    <source>
        <dbReference type="ARBA" id="ARBA00023144"/>
    </source>
</evidence>
<reference evidence="15 16" key="1">
    <citation type="journal article" date="2012" name="BMC Genomics">
        <title>Complete genome sequence, lifestyle, and multi-drug resistance of the human pathogen Corynebacterium resistens DSM 45100 isolated from blood samples of a leukemia patient.</title>
        <authorList>
            <person name="Schroder J."/>
            <person name="Maus I."/>
            <person name="Meyer K."/>
            <person name="Wordemann S."/>
            <person name="Blom J."/>
            <person name="Jaenicke S."/>
            <person name="Schneider J."/>
            <person name="Trost E."/>
            <person name="Tauch A."/>
        </authorList>
    </citation>
    <scope>NUCLEOTIDE SEQUENCE [LARGE SCALE GENOMIC DNA]</scope>
    <source>
        <strain evidence="16">DSM 45100 / JCM 12819 / CCUG 50093 / GTC 2026 / SICGH 158</strain>
    </source>
</reference>
<evidence type="ECO:0000256" key="4">
    <source>
        <dbReference type="ARBA" id="ARBA00022741"/>
    </source>
</evidence>
<dbReference type="GO" id="GO:0006012">
    <property type="term" value="P:galactose metabolic process"/>
    <property type="evidence" value="ECO:0007669"/>
    <property type="project" value="UniProtKB-UniRule"/>
</dbReference>
<dbReference type="Proteomes" id="UP000000492">
    <property type="component" value="Chromosome"/>
</dbReference>
<keyword evidence="6" id="KW-0067">ATP-binding</keyword>
<dbReference type="InterPro" id="IPR036554">
    <property type="entry name" value="GHMP_kinase_C_sf"/>
</dbReference>
<feature type="compositionally biased region" description="Polar residues" evidence="11">
    <location>
        <begin position="1"/>
        <end position="15"/>
    </location>
</feature>
<dbReference type="InterPro" id="IPR006204">
    <property type="entry name" value="GHMP_kinase_N_dom"/>
</dbReference>
<protein>
    <recommendedName>
        <fullName evidence="10">Galactokinase</fullName>
        <ecNumber evidence="10">2.7.1.6</ecNumber>
    </recommendedName>
</protein>
<dbReference type="InterPro" id="IPR019741">
    <property type="entry name" value="Galactokinase_CS"/>
</dbReference>
<dbReference type="NCBIfam" id="TIGR00131">
    <property type="entry name" value="gal_kin"/>
    <property type="match status" value="1"/>
</dbReference>
<dbReference type="HOGENOM" id="CLU_017814_2_1_11"/>
<dbReference type="GO" id="GO:0005829">
    <property type="term" value="C:cytosol"/>
    <property type="evidence" value="ECO:0007669"/>
    <property type="project" value="TreeGrafter"/>
</dbReference>
<dbReference type="AlphaFoldDB" id="F8E204"/>
<dbReference type="InterPro" id="IPR019539">
    <property type="entry name" value="GalKase_N"/>
</dbReference>
<dbReference type="GO" id="GO:0004335">
    <property type="term" value="F:galactokinase activity"/>
    <property type="evidence" value="ECO:0007669"/>
    <property type="project" value="UniProtKB-UniRule"/>
</dbReference>
<keyword evidence="4" id="KW-0547">Nucleotide-binding</keyword>
<dbReference type="InterPro" id="IPR020568">
    <property type="entry name" value="Ribosomal_Su5_D2-typ_SF"/>
</dbReference>
<evidence type="ECO:0000256" key="7">
    <source>
        <dbReference type="ARBA" id="ARBA00022842"/>
    </source>
</evidence>
<dbReference type="InterPro" id="IPR006206">
    <property type="entry name" value="Mevalonate/galactokinase"/>
</dbReference>
<dbReference type="PRINTS" id="PR00959">
    <property type="entry name" value="MEVGALKINASE"/>
</dbReference>
<dbReference type="InterPro" id="IPR013750">
    <property type="entry name" value="GHMP_kinase_C_dom"/>
</dbReference>
<evidence type="ECO:0000256" key="11">
    <source>
        <dbReference type="SAM" id="MobiDB-lite"/>
    </source>
</evidence>
<dbReference type="STRING" id="662755.CRES_0195"/>
<dbReference type="PIRSF" id="PIRSF000530">
    <property type="entry name" value="Galactokinase"/>
    <property type="match status" value="1"/>
</dbReference>
<dbReference type="SUPFAM" id="SSF55060">
    <property type="entry name" value="GHMP Kinase, C-terminal domain"/>
    <property type="match status" value="1"/>
</dbReference>
<dbReference type="EMBL" id="CP002857">
    <property type="protein sequence ID" value="AEI08558.1"/>
    <property type="molecule type" value="Genomic_DNA"/>
</dbReference>
<dbReference type="FunFam" id="3.30.70.890:FF:000001">
    <property type="entry name" value="Galactokinase"/>
    <property type="match status" value="1"/>
</dbReference>
<dbReference type="EC" id="2.7.1.6" evidence="10"/>
<evidence type="ECO:0000313" key="15">
    <source>
        <dbReference type="EMBL" id="AEI08558.1"/>
    </source>
</evidence>
<keyword evidence="9" id="KW-0119">Carbohydrate metabolism</keyword>
<dbReference type="Gene3D" id="3.30.230.10">
    <property type="match status" value="1"/>
</dbReference>
<dbReference type="Pfam" id="PF00288">
    <property type="entry name" value="GHMP_kinases_N"/>
    <property type="match status" value="1"/>
</dbReference>
<dbReference type="OrthoDB" id="250531at2"/>
<dbReference type="InterPro" id="IPR014721">
    <property type="entry name" value="Ribsml_uS5_D2-typ_fold_subgr"/>
</dbReference>
<dbReference type="Gene3D" id="3.30.70.890">
    <property type="entry name" value="GHMP kinase, C-terminal domain"/>
    <property type="match status" value="1"/>
</dbReference>
<dbReference type="GO" id="GO:0005524">
    <property type="term" value="F:ATP binding"/>
    <property type="evidence" value="ECO:0007669"/>
    <property type="project" value="UniProtKB-UniRule"/>
</dbReference>
<feature type="domain" description="GHMP kinase N-terminal" evidence="12">
    <location>
        <begin position="134"/>
        <end position="223"/>
    </location>
</feature>
<dbReference type="Pfam" id="PF08544">
    <property type="entry name" value="GHMP_kinases_C"/>
    <property type="match status" value="1"/>
</dbReference>
<dbReference type="GO" id="GO:0046872">
    <property type="term" value="F:metal ion binding"/>
    <property type="evidence" value="ECO:0007669"/>
    <property type="project" value="UniProtKB-KW"/>
</dbReference>
<dbReference type="PROSITE" id="PS00627">
    <property type="entry name" value="GHMP_KINASES_ATP"/>
    <property type="match status" value="1"/>
</dbReference>
<dbReference type="PANTHER" id="PTHR10457">
    <property type="entry name" value="MEVALONATE KINASE/GALACTOKINASE"/>
    <property type="match status" value="1"/>
</dbReference>
<feature type="region of interest" description="Disordered" evidence="11">
    <location>
        <begin position="1"/>
        <end position="20"/>
    </location>
</feature>
<evidence type="ECO:0000313" key="16">
    <source>
        <dbReference type="Proteomes" id="UP000000492"/>
    </source>
</evidence>
<keyword evidence="16" id="KW-1185">Reference proteome</keyword>
<dbReference type="SUPFAM" id="SSF54211">
    <property type="entry name" value="Ribosomal protein S5 domain 2-like"/>
    <property type="match status" value="1"/>
</dbReference>
<name>F8E204_CORRG</name>
<dbReference type="InterPro" id="IPR000705">
    <property type="entry name" value="Galactokinase"/>
</dbReference>
<evidence type="ECO:0000259" key="13">
    <source>
        <dbReference type="Pfam" id="PF08544"/>
    </source>
</evidence>
<gene>
    <name evidence="15" type="primary">galK</name>
    <name evidence="15" type="ordered locus">CRES_0195</name>
</gene>
<evidence type="ECO:0000256" key="6">
    <source>
        <dbReference type="ARBA" id="ARBA00022840"/>
    </source>
</evidence>
<feature type="domain" description="Galactokinase N-terminal" evidence="14">
    <location>
        <begin position="31"/>
        <end position="78"/>
    </location>
</feature>
<keyword evidence="5" id="KW-0418">Kinase</keyword>
<evidence type="ECO:0000256" key="3">
    <source>
        <dbReference type="ARBA" id="ARBA00022723"/>
    </source>
</evidence>
<dbReference type="InterPro" id="IPR006203">
    <property type="entry name" value="GHMP_knse_ATP-bd_CS"/>
</dbReference>
<feature type="domain" description="GHMP kinase C-terminal" evidence="13">
    <location>
        <begin position="341"/>
        <end position="422"/>
    </location>
</feature>
<evidence type="ECO:0000256" key="10">
    <source>
        <dbReference type="NCBIfam" id="TIGR00131"/>
    </source>
</evidence>
<evidence type="ECO:0000256" key="9">
    <source>
        <dbReference type="ARBA" id="ARBA00023277"/>
    </source>
</evidence>
<dbReference type="PRINTS" id="PR00473">
    <property type="entry name" value="GALCTOKINASE"/>
</dbReference>
<keyword evidence="8" id="KW-0299">Galactose metabolism</keyword>
<proteinExistence type="inferred from homology"/>
<dbReference type="eggNOG" id="COG0153">
    <property type="taxonomic scope" value="Bacteria"/>
</dbReference>
<comment type="similarity">
    <text evidence="1">Belongs to the GHMP kinase family. GalK subfamily.</text>
</comment>
<keyword evidence="2 15" id="KW-0808">Transferase</keyword>
<keyword evidence="7" id="KW-0460">Magnesium</keyword>
<dbReference type="KEGG" id="crd:CRES_0195"/>
<organism evidence="15 16">
    <name type="scientific">Corynebacterium resistens (strain DSM 45100 / JCM 12819 / GTC 2026 / SICGH 158)</name>
    <dbReference type="NCBI Taxonomy" id="662755"/>
    <lineage>
        <taxon>Bacteria</taxon>
        <taxon>Bacillati</taxon>
        <taxon>Actinomycetota</taxon>
        <taxon>Actinomycetes</taxon>
        <taxon>Mycobacteriales</taxon>
        <taxon>Corynebacteriaceae</taxon>
        <taxon>Corynebacterium</taxon>
    </lineage>
</organism>
<sequence length="445" mass="47044">MTTEKTQQNHSQPQWMRTREPAQAVRDVKALFAEHFSDEAEGVWSAPGRVNLIGEHVDYAGGICLPFALSQRTFVAARANEDGVYRIVSRWAKGVTIAEVPIGDVRPAQAGSAGNPADWTGYVAGTIWAAYHNGTIPGPATGFDIAIESDVPVGAGLSSSAAIECSTALAAWEISTGNVLSEQSAEVQSTVLSGLRAASITAENDVVGASTGGLDQTVALFGQSGHALAIDFAEDSREQVEFDISTRGLAVLIINTNAPHQLADGQYAARRAVTDGVAADLGVPTLRQAPDAAERYQAWADREWQSWPAEKQKETSREQWRSTVAARVRHVETEIARTAQAIRALRAEDFPLLGELMQASHASLRDDYEVTVPELDLAVEQAMHHGALGARMTGGGFGGSAIALLAASTADDVASAIASSFADANFRAPEFAIATPGAGARREAK</sequence>
<evidence type="ECO:0000256" key="1">
    <source>
        <dbReference type="ARBA" id="ARBA00006566"/>
    </source>
</evidence>
<dbReference type="PANTHER" id="PTHR10457:SF7">
    <property type="entry name" value="GALACTOKINASE-RELATED"/>
    <property type="match status" value="1"/>
</dbReference>
<dbReference type="RefSeq" id="WP_013887587.1">
    <property type="nucleotide sequence ID" value="NC_015673.1"/>
</dbReference>